<feature type="coiled-coil region" evidence="1">
    <location>
        <begin position="137"/>
        <end position="164"/>
    </location>
</feature>
<feature type="region of interest" description="Disordered" evidence="2">
    <location>
        <begin position="172"/>
        <end position="192"/>
    </location>
</feature>
<evidence type="ECO:0000313" key="3">
    <source>
        <dbReference type="EMBL" id="CEK47690.1"/>
    </source>
</evidence>
<proteinExistence type="predicted"/>
<name>A0A0B6XWL5_9EUPU</name>
<dbReference type="EMBL" id="HACG01000825">
    <property type="protein sequence ID" value="CEK47690.1"/>
    <property type="molecule type" value="Transcribed_RNA"/>
</dbReference>
<dbReference type="AlphaFoldDB" id="A0A0B6XWL5"/>
<evidence type="ECO:0000256" key="1">
    <source>
        <dbReference type="SAM" id="Coils"/>
    </source>
</evidence>
<sequence>MFDNNLASINSAMDASVEELFQEENLDEIIDDSDDVLIESDLSEVDYNEEVNAPPEMNDYFSTLKLQTQHLEKELEECDELLLYMPSERKGPSKAVILYDDFKVLEQSAAEHGMTVDAFQRKVLSELDQEDFTEEDVNREFEEFAQLQAELEEIRSSIRFKKNDEIKAILAAEDNAENRGDDSETSGQTTLAICNSVADTEALVE</sequence>
<evidence type="ECO:0000256" key="2">
    <source>
        <dbReference type="SAM" id="MobiDB-lite"/>
    </source>
</evidence>
<feature type="non-terminal residue" evidence="3">
    <location>
        <position position="205"/>
    </location>
</feature>
<organism evidence="3">
    <name type="scientific">Arion vulgaris</name>
    <dbReference type="NCBI Taxonomy" id="1028688"/>
    <lineage>
        <taxon>Eukaryota</taxon>
        <taxon>Metazoa</taxon>
        <taxon>Spiralia</taxon>
        <taxon>Lophotrochozoa</taxon>
        <taxon>Mollusca</taxon>
        <taxon>Gastropoda</taxon>
        <taxon>Heterobranchia</taxon>
        <taxon>Euthyneura</taxon>
        <taxon>Panpulmonata</taxon>
        <taxon>Eupulmonata</taxon>
        <taxon>Stylommatophora</taxon>
        <taxon>Helicina</taxon>
        <taxon>Arionoidea</taxon>
        <taxon>Arionidae</taxon>
        <taxon>Arion</taxon>
    </lineage>
</organism>
<protein>
    <submittedName>
        <fullName evidence="3">Uncharacterized protein</fullName>
    </submittedName>
</protein>
<reference evidence="3" key="1">
    <citation type="submission" date="2014-12" db="EMBL/GenBank/DDBJ databases">
        <title>Insight into the proteome of Arion vulgaris.</title>
        <authorList>
            <person name="Aradska J."/>
            <person name="Bulat T."/>
            <person name="Smidak R."/>
            <person name="Sarate P."/>
            <person name="Gangsoo J."/>
            <person name="Sialana F."/>
            <person name="Bilban M."/>
            <person name="Lubec G."/>
        </authorList>
    </citation>
    <scope>NUCLEOTIDE SEQUENCE</scope>
    <source>
        <tissue evidence="3">Skin</tissue>
    </source>
</reference>
<keyword evidence="1" id="KW-0175">Coiled coil</keyword>
<accession>A0A0B6XWL5</accession>
<gene>
    <name evidence="3" type="primary">ORF1961</name>
</gene>